<dbReference type="Pfam" id="PF11363">
    <property type="entry name" value="DUF3164"/>
    <property type="match status" value="1"/>
</dbReference>
<protein>
    <recommendedName>
        <fullName evidence="3">DUF3164 family protein</fullName>
    </recommendedName>
</protein>
<evidence type="ECO:0000313" key="1">
    <source>
        <dbReference type="EMBL" id="EOS07210.1"/>
    </source>
</evidence>
<dbReference type="EMBL" id="ASSO01000009">
    <property type="protein sequence ID" value="EOS07210.1"/>
    <property type="molecule type" value="Genomic_DNA"/>
</dbReference>
<accession>R9I1I6</accession>
<evidence type="ECO:0000313" key="2">
    <source>
        <dbReference type="Proteomes" id="UP000014212"/>
    </source>
</evidence>
<organism evidence="1 2">
    <name type="scientific">Bacteroides uniformis dnLKV2</name>
    <dbReference type="NCBI Taxonomy" id="1235787"/>
    <lineage>
        <taxon>Bacteria</taxon>
        <taxon>Pseudomonadati</taxon>
        <taxon>Bacteroidota</taxon>
        <taxon>Bacteroidia</taxon>
        <taxon>Bacteroidales</taxon>
        <taxon>Bacteroidaceae</taxon>
        <taxon>Bacteroides</taxon>
    </lineage>
</organism>
<dbReference type="AlphaFoldDB" id="R9I1I6"/>
<dbReference type="InterPro" id="IPR021505">
    <property type="entry name" value="Phage_B3_Orf6"/>
</dbReference>
<proteinExistence type="predicted"/>
<reference evidence="1 2" key="1">
    <citation type="submission" date="2013-04" db="EMBL/GenBank/DDBJ databases">
        <title>The Genome Sequence of Bacteroides uniformis dnLKV2.</title>
        <authorList>
            <consortium name="The Broad Institute Genomics Platform"/>
            <consortium name="The Broad Institute Genome Sequencing Center for Infectious Disease"/>
            <person name="Earl A."/>
            <person name="Xavier R."/>
            <person name="Kuhn K."/>
            <person name="Stappenbeck T."/>
            <person name="Walker B."/>
            <person name="Young S."/>
            <person name="Zeng Q."/>
            <person name="Gargeya S."/>
            <person name="Fitzgerald M."/>
            <person name="Haas B."/>
            <person name="Abouelleil A."/>
            <person name="Allen A.W."/>
            <person name="Alvarado L."/>
            <person name="Arachchi H.M."/>
            <person name="Berlin A.M."/>
            <person name="Chapman S.B."/>
            <person name="Gainer-Dewar J."/>
            <person name="Goldberg J."/>
            <person name="Griggs A."/>
            <person name="Gujja S."/>
            <person name="Hansen M."/>
            <person name="Howarth C."/>
            <person name="Imamovic A."/>
            <person name="Ireland A."/>
            <person name="Larimer J."/>
            <person name="McCowan C."/>
            <person name="Murphy C."/>
            <person name="Pearson M."/>
            <person name="Poon T.W."/>
            <person name="Priest M."/>
            <person name="Roberts A."/>
            <person name="Saif S."/>
            <person name="Shea T."/>
            <person name="Sisk P."/>
            <person name="Sykes S."/>
            <person name="Wortman J."/>
            <person name="Nusbaum C."/>
            <person name="Birren B."/>
        </authorList>
    </citation>
    <scope>NUCLEOTIDE SEQUENCE [LARGE SCALE GENOMIC DNA]</scope>
    <source>
        <strain evidence="2">dnLKV2</strain>
    </source>
</reference>
<dbReference type="RefSeq" id="WP_016273840.1">
    <property type="nucleotide sequence ID" value="NZ_KE159487.1"/>
</dbReference>
<sequence length="218" mass="25999">MTENIKETLKGMSAADRKALLEELRAEERQATRDRREAYESIRAQFMHEVKGHLLPLVENVREFRDWIEREAEGFYAIMREYGQLRKEDQSSFTIVDGDMKIEVRSNKVKTFDERADMAAERLMEYLKAYVAGSEKGYDDPMYQLAMTLLERNRQGDLDYKNISKLYEMEDRFDEEYKSIMSLFRESHTVTKTATNFYFSQRDKNGVWRRIEPSFCRL</sequence>
<dbReference type="HOGENOM" id="CLU_1281064_0_0_10"/>
<comment type="caution">
    <text evidence="1">The sequence shown here is derived from an EMBL/GenBank/DDBJ whole genome shotgun (WGS) entry which is preliminary data.</text>
</comment>
<gene>
    <name evidence="1" type="ORF">C801_02987</name>
</gene>
<dbReference type="PATRIC" id="fig|1235787.3.peg.3031"/>
<dbReference type="Proteomes" id="UP000014212">
    <property type="component" value="Unassembled WGS sequence"/>
</dbReference>
<evidence type="ECO:0008006" key="3">
    <source>
        <dbReference type="Google" id="ProtNLM"/>
    </source>
</evidence>
<name>R9I1I6_BACUN</name>